<dbReference type="AlphaFoldDB" id="A0A5J4V694"/>
<dbReference type="Proteomes" id="UP000324800">
    <property type="component" value="Unassembled WGS sequence"/>
</dbReference>
<evidence type="ECO:0000313" key="2">
    <source>
        <dbReference type="EMBL" id="KAA6377932.1"/>
    </source>
</evidence>
<name>A0A5J4V694_9EUKA</name>
<feature type="signal peptide" evidence="1">
    <location>
        <begin position="1"/>
        <end position="15"/>
    </location>
</feature>
<comment type="caution">
    <text evidence="2">The sequence shown here is derived from an EMBL/GenBank/DDBJ whole genome shotgun (WGS) entry which is preliminary data.</text>
</comment>
<dbReference type="EMBL" id="SNRW01009482">
    <property type="protein sequence ID" value="KAA6377932.1"/>
    <property type="molecule type" value="Genomic_DNA"/>
</dbReference>
<protein>
    <submittedName>
        <fullName evidence="2">Uncharacterized protein</fullName>
    </submittedName>
</protein>
<keyword evidence="1" id="KW-0732">Signal</keyword>
<sequence length="110" mass="11706">MLIFAILTAFAAINAENFNVNDEDELKNAFVSIAAISQDPSHTITVSETINILAQINNMGLNDKDIVIRGISNAIITSSVSDTLFNLGGNNLALTLQDITLQDDGNSGLI</sequence>
<organism evidence="2 3">
    <name type="scientific">Streblomastix strix</name>
    <dbReference type="NCBI Taxonomy" id="222440"/>
    <lineage>
        <taxon>Eukaryota</taxon>
        <taxon>Metamonada</taxon>
        <taxon>Preaxostyla</taxon>
        <taxon>Oxymonadida</taxon>
        <taxon>Streblomastigidae</taxon>
        <taxon>Streblomastix</taxon>
    </lineage>
</organism>
<feature type="chain" id="PRO_5023893545" evidence="1">
    <location>
        <begin position="16"/>
        <end position="110"/>
    </location>
</feature>
<reference evidence="2 3" key="1">
    <citation type="submission" date="2019-03" db="EMBL/GenBank/DDBJ databases">
        <title>Single cell metagenomics reveals metabolic interactions within the superorganism composed of flagellate Streblomastix strix and complex community of Bacteroidetes bacteria on its surface.</title>
        <authorList>
            <person name="Treitli S.C."/>
            <person name="Kolisko M."/>
            <person name="Husnik F."/>
            <person name="Keeling P."/>
            <person name="Hampl V."/>
        </authorList>
    </citation>
    <scope>NUCLEOTIDE SEQUENCE [LARGE SCALE GENOMIC DNA]</scope>
    <source>
        <strain evidence="2">ST1C</strain>
    </source>
</reference>
<evidence type="ECO:0000313" key="3">
    <source>
        <dbReference type="Proteomes" id="UP000324800"/>
    </source>
</evidence>
<gene>
    <name evidence="2" type="ORF">EZS28_026539</name>
</gene>
<proteinExistence type="predicted"/>
<accession>A0A5J4V694</accession>
<evidence type="ECO:0000256" key="1">
    <source>
        <dbReference type="SAM" id="SignalP"/>
    </source>
</evidence>